<organism evidence="1 9">
    <name type="scientific">Rotaria socialis</name>
    <dbReference type="NCBI Taxonomy" id="392032"/>
    <lineage>
        <taxon>Eukaryota</taxon>
        <taxon>Metazoa</taxon>
        <taxon>Spiralia</taxon>
        <taxon>Gnathifera</taxon>
        <taxon>Rotifera</taxon>
        <taxon>Eurotatoria</taxon>
        <taxon>Bdelloidea</taxon>
        <taxon>Philodinida</taxon>
        <taxon>Philodinidae</taxon>
        <taxon>Rotaria</taxon>
    </lineage>
</organism>
<dbReference type="EMBL" id="CAJOBO010005836">
    <property type="protein sequence ID" value="CAF4551768.1"/>
    <property type="molecule type" value="Genomic_DNA"/>
</dbReference>
<evidence type="ECO:0000313" key="3">
    <source>
        <dbReference type="EMBL" id="CAF3667604.1"/>
    </source>
</evidence>
<dbReference type="Proteomes" id="UP000663848">
    <property type="component" value="Unassembled WGS sequence"/>
</dbReference>
<evidence type="ECO:0000313" key="7">
    <source>
        <dbReference type="EMBL" id="CAF4861177.1"/>
    </source>
</evidence>
<dbReference type="EMBL" id="CAJOBR010007333">
    <property type="protein sequence ID" value="CAF4861177.1"/>
    <property type="molecule type" value="Genomic_DNA"/>
</dbReference>
<proteinExistence type="predicted"/>
<dbReference type="Proteomes" id="UP000663873">
    <property type="component" value="Unassembled WGS sequence"/>
</dbReference>
<accession>A0A818CIX2</accession>
<dbReference type="Proteomes" id="UP000663838">
    <property type="component" value="Unassembled WGS sequence"/>
</dbReference>
<dbReference type="Proteomes" id="UP000663833">
    <property type="component" value="Unassembled WGS sequence"/>
</dbReference>
<evidence type="ECO:0000313" key="10">
    <source>
        <dbReference type="Proteomes" id="UP000663873"/>
    </source>
</evidence>
<evidence type="ECO:0000313" key="6">
    <source>
        <dbReference type="EMBL" id="CAF4624309.1"/>
    </source>
</evidence>
<sequence length="95" mass="11055">MATIVQTRTTSNVQTRLDKQSENASDDISQKWFTQLLKTVEQSHFQAYAHAWAFNSSITNSTCRLWYFILHRILRPNPQLYMAIRTCNFDARNGG</sequence>
<dbReference type="Proteomes" id="UP000663851">
    <property type="component" value="Unassembled WGS sequence"/>
</dbReference>
<dbReference type="EMBL" id="CAJNYT010004507">
    <property type="protein sequence ID" value="CAF3667604.1"/>
    <property type="molecule type" value="Genomic_DNA"/>
</dbReference>
<dbReference type="Proteomes" id="UP000663872">
    <property type="component" value="Unassembled WGS sequence"/>
</dbReference>
<dbReference type="Proteomes" id="UP000663869">
    <property type="component" value="Unassembled WGS sequence"/>
</dbReference>
<keyword evidence="10" id="KW-1185">Reference proteome</keyword>
<evidence type="ECO:0000313" key="4">
    <source>
        <dbReference type="EMBL" id="CAF4532691.1"/>
    </source>
</evidence>
<reference evidence="1" key="1">
    <citation type="submission" date="2021-02" db="EMBL/GenBank/DDBJ databases">
        <authorList>
            <person name="Nowell W R."/>
        </authorList>
    </citation>
    <scope>NUCLEOTIDE SEQUENCE</scope>
</reference>
<name>A0A818CIX2_9BILA</name>
<evidence type="ECO:0000313" key="9">
    <source>
        <dbReference type="Proteomes" id="UP000663869"/>
    </source>
</evidence>
<protein>
    <submittedName>
        <fullName evidence="1">Uncharacterized protein</fullName>
    </submittedName>
</protein>
<dbReference type="AlphaFoldDB" id="A0A818CIX2"/>
<evidence type="ECO:0000313" key="5">
    <source>
        <dbReference type="EMBL" id="CAF4551768.1"/>
    </source>
</evidence>
<dbReference type="EMBL" id="CAJNYU010001328">
    <property type="protein sequence ID" value="CAF3427788.1"/>
    <property type="molecule type" value="Genomic_DNA"/>
</dbReference>
<dbReference type="EMBL" id="CAJOBS010006002">
    <property type="protein sequence ID" value="CAF4907733.1"/>
    <property type="molecule type" value="Genomic_DNA"/>
</dbReference>
<dbReference type="EMBL" id="CAJOBP010008338">
    <property type="protein sequence ID" value="CAF4532691.1"/>
    <property type="molecule type" value="Genomic_DNA"/>
</dbReference>
<comment type="caution">
    <text evidence="1">The sequence shown here is derived from an EMBL/GenBank/DDBJ whole genome shotgun (WGS) entry which is preliminary data.</text>
</comment>
<evidence type="ECO:0000313" key="2">
    <source>
        <dbReference type="EMBL" id="CAF3493643.1"/>
    </source>
</evidence>
<dbReference type="EMBL" id="CAJOBQ010004004">
    <property type="protein sequence ID" value="CAF4624309.1"/>
    <property type="molecule type" value="Genomic_DNA"/>
</dbReference>
<evidence type="ECO:0000313" key="1">
    <source>
        <dbReference type="EMBL" id="CAF3427788.1"/>
    </source>
</evidence>
<evidence type="ECO:0000313" key="8">
    <source>
        <dbReference type="EMBL" id="CAF4907733.1"/>
    </source>
</evidence>
<dbReference type="Proteomes" id="UP000663862">
    <property type="component" value="Unassembled WGS sequence"/>
</dbReference>
<dbReference type="EMBL" id="CAJNYD010003270">
    <property type="protein sequence ID" value="CAF3493643.1"/>
    <property type="molecule type" value="Genomic_DNA"/>
</dbReference>
<gene>
    <name evidence="1" type="ORF">FME351_LOCUS11534</name>
    <name evidence="3" type="ORF">GRG538_LOCUS26159</name>
    <name evidence="5" type="ORF">HFQ381_LOCUS30920</name>
    <name evidence="2" type="ORF">LUA448_LOCUS24836</name>
    <name evidence="7" type="ORF">QYT958_LOCUS27932</name>
    <name evidence="8" type="ORF">TOA249_LOCUS31159</name>
    <name evidence="6" type="ORF">TSG867_LOCUS29215</name>
    <name evidence="4" type="ORF">UJA718_LOCUS28306</name>
</gene>